<evidence type="ECO:0000256" key="1">
    <source>
        <dbReference type="PIRSR" id="PIRSR601310-1"/>
    </source>
</evidence>
<organism evidence="6 7">
    <name type="scientific">Furfurilactobacillus siliginis</name>
    <dbReference type="NCBI Taxonomy" id="348151"/>
    <lineage>
        <taxon>Bacteria</taxon>
        <taxon>Bacillati</taxon>
        <taxon>Bacillota</taxon>
        <taxon>Bacilli</taxon>
        <taxon>Lactobacillales</taxon>
        <taxon>Lactobacillaceae</taxon>
        <taxon>Furfurilactobacillus</taxon>
    </lineage>
</organism>
<dbReference type="OrthoDB" id="9784774at2"/>
<dbReference type="GO" id="GO:0003824">
    <property type="term" value="F:catalytic activity"/>
    <property type="evidence" value="ECO:0007669"/>
    <property type="project" value="InterPro"/>
</dbReference>
<reference evidence="5 8" key="2">
    <citation type="submission" date="2019-07" db="EMBL/GenBank/DDBJ databases">
        <title>Whole genome shotgun sequence of Lactobacillus siliginis NBRC 101315.</title>
        <authorList>
            <person name="Hosoyama A."/>
            <person name="Uohara A."/>
            <person name="Ohji S."/>
            <person name="Ichikawa N."/>
        </authorList>
    </citation>
    <scope>NUCLEOTIDE SEQUENCE [LARGE SCALE GENOMIC DNA]</scope>
    <source>
        <strain evidence="5 8">NBRC 101315</strain>
    </source>
</reference>
<evidence type="ECO:0000256" key="3">
    <source>
        <dbReference type="PROSITE-ProRule" id="PRU00464"/>
    </source>
</evidence>
<dbReference type="AlphaFoldDB" id="A0A0R2L6C4"/>
<dbReference type="PRINTS" id="PR00332">
    <property type="entry name" value="HISTRIAD"/>
</dbReference>
<dbReference type="InterPro" id="IPR036265">
    <property type="entry name" value="HIT-like_sf"/>
</dbReference>
<accession>A0A0R2L6C4</accession>
<dbReference type="GO" id="GO:0009117">
    <property type="term" value="P:nucleotide metabolic process"/>
    <property type="evidence" value="ECO:0007669"/>
    <property type="project" value="TreeGrafter"/>
</dbReference>
<dbReference type="STRING" id="348151.IV55_GL000126"/>
<name>A0A0R2L6C4_9LACO</name>
<evidence type="ECO:0000313" key="7">
    <source>
        <dbReference type="Proteomes" id="UP000051139"/>
    </source>
</evidence>
<dbReference type="Proteomes" id="UP000051139">
    <property type="component" value="Unassembled WGS sequence"/>
</dbReference>
<dbReference type="EMBL" id="BJUD01000045">
    <property type="protein sequence ID" value="GEK29324.1"/>
    <property type="molecule type" value="Genomic_DNA"/>
</dbReference>
<dbReference type="RefSeq" id="WP_057808464.1">
    <property type="nucleotide sequence ID" value="NZ_BJUD01000045.1"/>
</dbReference>
<sequence>MHPDCPFCTKPDDQLILSNDLAKAFFDIHPMAPGHALIVPKAHRTTFFDATPAEQHAMTDLLDQVKTILDDQFHPRGYQIFSHVGTVAGQKVAHAHIHLVPVQ</sequence>
<dbReference type="InterPro" id="IPR011146">
    <property type="entry name" value="HIT-like"/>
</dbReference>
<evidence type="ECO:0000313" key="5">
    <source>
        <dbReference type="EMBL" id="GEK29324.1"/>
    </source>
</evidence>
<dbReference type="PANTHER" id="PTHR46648:SF1">
    <property type="entry name" value="ADENOSINE 5'-MONOPHOSPHORAMIDASE HNT1"/>
    <property type="match status" value="1"/>
</dbReference>
<dbReference type="PATRIC" id="fig|348151.3.peg.129"/>
<proteinExistence type="predicted"/>
<feature type="domain" description="HIT" evidence="4">
    <location>
        <begin position="3"/>
        <end position="103"/>
    </location>
</feature>
<dbReference type="Gene3D" id="3.30.428.10">
    <property type="entry name" value="HIT-like"/>
    <property type="match status" value="1"/>
</dbReference>
<evidence type="ECO:0000259" key="4">
    <source>
        <dbReference type="PROSITE" id="PS51084"/>
    </source>
</evidence>
<dbReference type="Proteomes" id="UP000321429">
    <property type="component" value="Unassembled WGS sequence"/>
</dbReference>
<protein>
    <submittedName>
        <fullName evidence="5">HIT family protein</fullName>
    </submittedName>
</protein>
<feature type="short sequence motif" description="Histidine triad motif" evidence="2 3">
    <location>
        <begin position="94"/>
        <end position="98"/>
    </location>
</feature>
<evidence type="ECO:0000313" key="6">
    <source>
        <dbReference type="EMBL" id="KRN97203.1"/>
    </source>
</evidence>
<feature type="active site" description="Tele-AMP-histidine intermediate" evidence="1">
    <location>
        <position position="96"/>
    </location>
</feature>
<dbReference type="PROSITE" id="PS51084">
    <property type="entry name" value="HIT_2"/>
    <property type="match status" value="1"/>
</dbReference>
<dbReference type="PANTHER" id="PTHR46648">
    <property type="entry name" value="HIT FAMILY PROTEIN 1"/>
    <property type="match status" value="1"/>
</dbReference>
<dbReference type="EMBL" id="JQCB01000001">
    <property type="protein sequence ID" value="KRN97203.1"/>
    <property type="molecule type" value="Genomic_DNA"/>
</dbReference>
<evidence type="ECO:0000256" key="2">
    <source>
        <dbReference type="PIRSR" id="PIRSR601310-3"/>
    </source>
</evidence>
<keyword evidence="7" id="KW-1185">Reference proteome</keyword>
<comment type="caution">
    <text evidence="6">The sequence shown here is derived from an EMBL/GenBank/DDBJ whole genome shotgun (WGS) entry which is preliminary data.</text>
</comment>
<dbReference type="Pfam" id="PF01230">
    <property type="entry name" value="HIT"/>
    <property type="match status" value="1"/>
</dbReference>
<evidence type="ECO:0000313" key="8">
    <source>
        <dbReference type="Proteomes" id="UP000321429"/>
    </source>
</evidence>
<dbReference type="InterPro" id="IPR001310">
    <property type="entry name" value="Histidine_triad_HIT"/>
</dbReference>
<gene>
    <name evidence="6" type="ORF">IV55_GL000126</name>
    <name evidence="5" type="ORF">LSI01_16350</name>
</gene>
<dbReference type="SUPFAM" id="SSF54197">
    <property type="entry name" value="HIT-like"/>
    <property type="match status" value="1"/>
</dbReference>
<reference evidence="6 7" key="1">
    <citation type="journal article" date="2015" name="Genome Announc.">
        <title>Expanding the biotechnology potential of lactobacilli through comparative genomics of 213 strains and associated genera.</title>
        <authorList>
            <person name="Sun Z."/>
            <person name="Harris H.M."/>
            <person name="McCann A."/>
            <person name="Guo C."/>
            <person name="Argimon S."/>
            <person name="Zhang W."/>
            <person name="Yang X."/>
            <person name="Jeffery I.B."/>
            <person name="Cooney J.C."/>
            <person name="Kagawa T.F."/>
            <person name="Liu W."/>
            <person name="Song Y."/>
            <person name="Salvetti E."/>
            <person name="Wrobel A."/>
            <person name="Rasinkangas P."/>
            <person name="Parkhill J."/>
            <person name="Rea M.C."/>
            <person name="O'Sullivan O."/>
            <person name="Ritari J."/>
            <person name="Douillard F.P."/>
            <person name="Paul Ross R."/>
            <person name="Yang R."/>
            <person name="Briner A.E."/>
            <person name="Felis G.E."/>
            <person name="de Vos W.M."/>
            <person name="Barrangou R."/>
            <person name="Klaenhammer T.R."/>
            <person name="Caufield P.W."/>
            <person name="Cui Y."/>
            <person name="Zhang H."/>
            <person name="O'Toole P.W."/>
        </authorList>
    </citation>
    <scope>NUCLEOTIDE SEQUENCE [LARGE SCALE GENOMIC DNA]</scope>
    <source>
        <strain evidence="6 7">DSM 22696</strain>
    </source>
</reference>